<sequence>MGSSVITTAAIAFFFCFLINIANFHVCFCNGISSSSNNNHNITCFENEREALLKFKQDLKANFTGHNLNRLSSWDIGEDCCQWAGVVCDNFTGHVREIRLQSPSYREYSAQTDAGYESYLRYKLRGKVNPSLLDLKHLQYLDLSNNDFEGTHIPSFLGSMTTLRYLNLSRTGFFGTIPPQLGNVTAMRYLDLGYNGGLLGGNLQWLSGLVSLQHLDMSFVNVSKASDCLQVMRNLPSLVELHLSGWELEYVVSPSTNKINFTSLDILDVSYAYLGSCIPGWIFSLNHLVSLDMSSCFFNCPFPSGIENMAALRALDLSWNAFNSTIPNGLYSLSHLESLNLGLSIWQGVISSAIGNLTSLVSLDLSNNQLQGSIPASLGKLCMLKTIDLSYNNFYGEVADVFKGFSRCKSHSLETFITRWNNLIGHLPYELGQLKSLAYFDLRRNSFSGPIPESIGRLSSLKMLYLSDNKFKGTLPESLGQLGKLEVLHIYDNSLKGVVSDAHFANLTRLRRLNAGGNNLTLKASENWVPPFQVEDLYLDSWQLGPQFPLWLPSQRKLTSLSIANTNISDSIPTLFWPVFSKLQYANLSRNQIHGEVPSLPSNSWVDLSSNCFNGSLPLISSNLSWLDLSNNSFSGSIYHVLCGKGEEPLLFLNLGNNLLSGKIPDCCQHWQELYVVRLENNNLVGSIPNSIGQLLNLQPLHLRRNHLSWELPPALQSCSSLFIMDLGENKFTGSIPPWMGSALLGLMVLNLHSNNFSDHLPHELCRLSALQILDVARNNLSGHVPRCFANFSAMAKINDSRQVISFPFPNEDGVFPDNTFVVTK</sequence>
<reference evidence="1 2" key="1">
    <citation type="journal article" date="2021" name="Hortic Res">
        <title>High-quality reference genome and annotation aids understanding of berry development for evergreen blueberry (Vaccinium darrowii).</title>
        <authorList>
            <person name="Yu J."/>
            <person name="Hulse-Kemp A.M."/>
            <person name="Babiker E."/>
            <person name="Staton M."/>
        </authorList>
    </citation>
    <scope>NUCLEOTIDE SEQUENCE [LARGE SCALE GENOMIC DNA]</scope>
    <source>
        <strain evidence="2">cv. NJ 8807/NJ 8810</strain>
        <tissue evidence="1">Young leaf</tissue>
    </source>
</reference>
<organism evidence="1 2">
    <name type="scientific">Vaccinium darrowii</name>
    <dbReference type="NCBI Taxonomy" id="229202"/>
    <lineage>
        <taxon>Eukaryota</taxon>
        <taxon>Viridiplantae</taxon>
        <taxon>Streptophyta</taxon>
        <taxon>Embryophyta</taxon>
        <taxon>Tracheophyta</taxon>
        <taxon>Spermatophyta</taxon>
        <taxon>Magnoliopsida</taxon>
        <taxon>eudicotyledons</taxon>
        <taxon>Gunneridae</taxon>
        <taxon>Pentapetalae</taxon>
        <taxon>asterids</taxon>
        <taxon>Ericales</taxon>
        <taxon>Ericaceae</taxon>
        <taxon>Vaccinioideae</taxon>
        <taxon>Vaccinieae</taxon>
        <taxon>Vaccinium</taxon>
    </lineage>
</organism>
<keyword evidence="2" id="KW-1185">Reference proteome</keyword>
<evidence type="ECO:0000313" key="1">
    <source>
        <dbReference type="EMBL" id="KAH7856119.1"/>
    </source>
</evidence>
<dbReference type="EMBL" id="CM037161">
    <property type="protein sequence ID" value="KAH7856119.1"/>
    <property type="molecule type" value="Genomic_DNA"/>
</dbReference>
<accession>A0ACB7YTH5</accession>
<comment type="caution">
    <text evidence="1">The sequence shown here is derived from an EMBL/GenBank/DDBJ whole genome shotgun (WGS) entry which is preliminary data.</text>
</comment>
<evidence type="ECO:0000313" key="2">
    <source>
        <dbReference type="Proteomes" id="UP000828048"/>
    </source>
</evidence>
<dbReference type="Proteomes" id="UP000828048">
    <property type="component" value="Chromosome 11"/>
</dbReference>
<name>A0ACB7YTH5_9ERIC</name>
<gene>
    <name evidence="1" type="ORF">Vadar_032911</name>
</gene>
<protein>
    <submittedName>
        <fullName evidence="1">Uncharacterized protein</fullName>
    </submittedName>
</protein>
<proteinExistence type="predicted"/>